<comment type="catalytic activity">
    <reaction evidence="8">
        <text>DNA(n) + a 2'-deoxyribonucleoside 5'-triphosphate = DNA(n+1) + diphosphate</text>
        <dbReference type="Rhea" id="RHEA:22508"/>
        <dbReference type="Rhea" id="RHEA-COMP:17339"/>
        <dbReference type="Rhea" id="RHEA-COMP:17340"/>
        <dbReference type="ChEBI" id="CHEBI:33019"/>
        <dbReference type="ChEBI" id="CHEBI:61560"/>
        <dbReference type="ChEBI" id="CHEBI:173112"/>
        <dbReference type="EC" id="2.7.7.7"/>
    </reaction>
</comment>
<evidence type="ECO:0000256" key="3">
    <source>
        <dbReference type="ARBA" id="ARBA00022679"/>
    </source>
</evidence>
<dbReference type="SUPFAM" id="SSF56672">
    <property type="entry name" value="DNA/RNA polymerases"/>
    <property type="match status" value="1"/>
</dbReference>
<evidence type="ECO:0000256" key="2">
    <source>
        <dbReference type="ARBA" id="ARBA00012417"/>
    </source>
</evidence>
<evidence type="ECO:0000256" key="8">
    <source>
        <dbReference type="ARBA" id="ARBA00049244"/>
    </source>
</evidence>
<comment type="caution">
    <text evidence="10">The sequence shown here is derived from an EMBL/GenBank/DDBJ whole genome shotgun (WGS) entry which is preliminary data.</text>
</comment>
<keyword evidence="5" id="KW-0235">DNA replication</keyword>
<dbReference type="Proteomes" id="UP000823613">
    <property type="component" value="Unassembled WGS sequence"/>
</dbReference>
<dbReference type="GO" id="GO:0003887">
    <property type="term" value="F:DNA-directed DNA polymerase activity"/>
    <property type="evidence" value="ECO:0007669"/>
    <property type="project" value="UniProtKB-KW"/>
</dbReference>
<dbReference type="GO" id="GO:0000166">
    <property type="term" value="F:nucleotide binding"/>
    <property type="evidence" value="ECO:0007669"/>
    <property type="project" value="InterPro"/>
</dbReference>
<keyword evidence="6" id="KW-0239">DNA-directed DNA polymerase</keyword>
<evidence type="ECO:0000256" key="1">
    <source>
        <dbReference type="ARBA" id="ARBA00005755"/>
    </source>
</evidence>
<dbReference type="EMBL" id="JADIMY010000124">
    <property type="protein sequence ID" value="MBO8428176.1"/>
    <property type="molecule type" value="Genomic_DNA"/>
</dbReference>
<dbReference type="Gene3D" id="3.90.1600.10">
    <property type="entry name" value="Palm domain of DNA polymerase"/>
    <property type="match status" value="1"/>
</dbReference>
<protein>
    <recommendedName>
        <fullName evidence="2">DNA-directed DNA polymerase</fullName>
        <ecNumber evidence="2">2.7.7.7</ecNumber>
    </recommendedName>
</protein>
<comment type="similarity">
    <text evidence="1">Belongs to the DNA polymerase type-B family.</text>
</comment>
<accession>A0A9D9DKM5</accession>
<proteinExistence type="inferred from homology"/>
<dbReference type="GO" id="GO:0003677">
    <property type="term" value="F:DNA binding"/>
    <property type="evidence" value="ECO:0007669"/>
    <property type="project" value="UniProtKB-KW"/>
</dbReference>
<dbReference type="InterPro" id="IPR004868">
    <property type="entry name" value="DNA-dir_DNA_pol_B_mt/vir"/>
</dbReference>
<dbReference type="InterPro" id="IPR023211">
    <property type="entry name" value="DNA_pol_palm_dom_sf"/>
</dbReference>
<evidence type="ECO:0000256" key="6">
    <source>
        <dbReference type="ARBA" id="ARBA00022932"/>
    </source>
</evidence>
<reference evidence="10" key="2">
    <citation type="journal article" date="2021" name="PeerJ">
        <title>Extensive microbial diversity within the chicken gut microbiome revealed by metagenomics and culture.</title>
        <authorList>
            <person name="Gilroy R."/>
            <person name="Ravi A."/>
            <person name="Getino M."/>
            <person name="Pursley I."/>
            <person name="Horton D.L."/>
            <person name="Alikhan N.F."/>
            <person name="Baker D."/>
            <person name="Gharbi K."/>
            <person name="Hall N."/>
            <person name="Watson M."/>
            <person name="Adriaenssens E.M."/>
            <person name="Foster-Nyarko E."/>
            <person name="Jarju S."/>
            <person name="Secka A."/>
            <person name="Antonio M."/>
            <person name="Oren A."/>
            <person name="Chaudhuri R.R."/>
            <person name="La Ragione R."/>
            <person name="Hildebrand F."/>
            <person name="Pallen M.J."/>
        </authorList>
    </citation>
    <scope>NUCLEOTIDE SEQUENCE</scope>
    <source>
        <strain evidence="10">11159</strain>
    </source>
</reference>
<dbReference type="AlphaFoldDB" id="A0A9D9DKM5"/>
<dbReference type="GO" id="GO:0006260">
    <property type="term" value="P:DNA replication"/>
    <property type="evidence" value="ECO:0007669"/>
    <property type="project" value="UniProtKB-KW"/>
</dbReference>
<organism evidence="10 11">
    <name type="scientific">Candidatus Onthovivens merdipullorum</name>
    <dbReference type="NCBI Taxonomy" id="2840889"/>
    <lineage>
        <taxon>Bacteria</taxon>
        <taxon>Bacillati</taxon>
        <taxon>Bacillota</taxon>
        <taxon>Bacilli</taxon>
        <taxon>Bacillales</taxon>
        <taxon>Candidatus Onthovivens</taxon>
    </lineage>
</organism>
<sequence>MVGDLDYSLVRSPLTKMSEKELTYLLNDTLVVMAYIKELEEKETSLIYIPLTSTGFVRNYCRKHTISVKENYAYRGLIKRLKLRSETYLSLCQAFMGGFTHASSFWSNGLCKDVYSYDLTSSYPTALVAEKYPMSSGYTIKINNEEELERLMSKYCVLMDITFYGIEESFIYEHYISESKCIELEGKQVDNGRIVKASMLRLLITDIDYSLIKKTYSYDRVKINNCIIFKKEYLPKEFVQCVLDFYVNKTTLKGIKGKESDYMRFKNLLNATYGMCCTNPCRDEIIFDGGEWSIKEKDIPTSLRNYNKSKSRFLFYAWGVWCTAYARQNLWSAILTLKQDYIYSDTDSVKIFNKDKYNYYFDDYNKKIEEKLVNALNYHNLDTSLIKPLNDKGEIKLMGVWDYEGHYKYFKTLGAKRYMYYDNDLHITIAGVNKRSGAKYLKWKYKDTLNIFKNFTNNLYFPATYTDENHIEQKACGKLTHTYIDEERKGVMLDYLGVPYEYDELSSVHLENTDYSLNMYQGYLDYIQGKWSNFLWQNRNIIR</sequence>
<evidence type="ECO:0000313" key="10">
    <source>
        <dbReference type="EMBL" id="MBO8428176.1"/>
    </source>
</evidence>
<evidence type="ECO:0000313" key="11">
    <source>
        <dbReference type="Proteomes" id="UP000823613"/>
    </source>
</evidence>
<dbReference type="InterPro" id="IPR043502">
    <property type="entry name" value="DNA/RNA_pol_sf"/>
</dbReference>
<dbReference type="EC" id="2.7.7.7" evidence="2"/>
<name>A0A9D9DKM5_9BACL</name>
<feature type="domain" description="DNA-directed DNA polymerase family B mitochondria/virus" evidence="9">
    <location>
        <begin position="14"/>
        <end position="291"/>
    </location>
</feature>
<keyword evidence="3" id="KW-0808">Transferase</keyword>
<keyword evidence="7" id="KW-0238">DNA-binding</keyword>
<evidence type="ECO:0000256" key="7">
    <source>
        <dbReference type="ARBA" id="ARBA00023125"/>
    </source>
</evidence>
<evidence type="ECO:0000256" key="4">
    <source>
        <dbReference type="ARBA" id="ARBA00022695"/>
    </source>
</evidence>
<evidence type="ECO:0000256" key="5">
    <source>
        <dbReference type="ARBA" id="ARBA00022705"/>
    </source>
</evidence>
<evidence type="ECO:0000259" key="9">
    <source>
        <dbReference type="Pfam" id="PF03175"/>
    </source>
</evidence>
<gene>
    <name evidence="10" type="ORF">IAC58_06515</name>
</gene>
<reference evidence="10" key="1">
    <citation type="submission" date="2020-10" db="EMBL/GenBank/DDBJ databases">
        <authorList>
            <person name="Gilroy R."/>
        </authorList>
    </citation>
    <scope>NUCLEOTIDE SEQUENCE</scope>
    <source>
        <strain evidence="10">11159</strain>
    </source>
</reference>
<keyword evidence="4" id="KW-0548">Nucleotidyltransferase</keyword>
<dbReference type="Pfam" id="PF03175">
    <property type="entry name" value="DNA_pol_B_2"/>
    <property type="match status" value="1"/>
</dbReference>